<dbReference type="PANTHER" id="PTHR43883:SF1">
    <property type="entry name" value="GLUCONOKINASE"/>
    <property type="match status" value="1"/>
</dbReference>
<keyword evidence="3" id="KW-1185">Reference proteome</keyword>
<sequence length="519" mass="58101">MSVSAAGIDIQGLLDARAYPHAVAGLQLIETHISWVLLTGEFAYKIKKRLDLGFLDYSTLDKREQACREELRLNRRLAPGLYLDVVPITGHPAQPRIGGEGEVLEYAVKMRQFPQHCQLDRLLQAGALQEHEIDELAAHLAQFHAQAPSAAADSGYGQPEAIWRSVQENFDSLRTLRQADTRAALTQLEDWSRVTHAQLAPLMQQRLQQGCVREGHGDLHLGNLVRLDSGVAAFDGIEFNPALRWLDVINDLAFTSMDLRRFGREDLAYRLLVRYLEAGGDYEAVALLRYYEVYRALVRAKVAALRRHELRGAARNRLDGELRAYVQLALRLSGSRHRGLVLMHGLSGSGKTWLSGFLVQTLPALRVRSDVERKRLHGLTPLQRSGTALSAELYRPDASQRTYERLAQAATAIIGSGEIAIVDAAFLRRADRYAFQQLAQRLQVPMAIVSCLAPVPELQRRLRERRQDASEADESVLAQQLVSSEPLDEAERRHALTAATGEMDEMNQLPARLRRLLTG</sequence>
<proteinExistence type="predicted"/>
<dbReference type="SUPFAM" id="SSF52540">
    <property type="entry name" value="P-loop containing nucleoside triphosphate hydrolases"/>
    <property type="match status" value="1"/>
</dbReference>
<dbReference type="Gene3D" id="3.40.50.300">
    <property type="entry name" value="P-loop containing nucleotide triphosphate hydrolases"/>
    <property type="match status" value="1"/>
</dbReference>
<evidence type="ECO:0008006" key="4">
    <source>
        <dbReference type="Google" id="ProtNLM"/>
    </source>
</evidence>
<dbReference type="OrthoDB" id="9810277at2"/>
<protein>
    <recommendedName>
        <fullName evidence="4">Aminoglycoside phosphotransferase domain-containing protein</fullName>
    </recommendedName>
</protein>
<dbReference type="InterPro" id="IPR027417">
    <property type="entry name" value="P-loop_NTPase"/>
</dbReference>
<reference evidence="2 3" key="1">
    <citation type="submission" date="2016-10" db="EMBL/GenBank/DDBJ databases">
        <authorList>
            <person name="de Groot N.N."/>
        </authorList>
    </citation>
    <scope>NUCLEOTIDE SEQUENCE [LARGE SCALE GENOMIC DNA]</scope>
    <source>
        <strain evidence="2 3">DSM 25927</strain>
    </source>
</reference>
<dbReference type="RefSeq" id="WP_093289353.1">
    <property type="nucleotide sequence ID" value="NZ_FOFS01000017.1"/>
</dbReference>
<dbReference type="Proteomes" id="UP000199233">
    <property type="component" value="Unassembled WGS sequence"/>
</dbReference>
<dbReference type="PANTHER" id="PTHR43883">
    <property type="entry name" value="SLR0207 PROTEIN"/>
    <property type="match status" value="1"/>
</dbReference>
<feature type="region of interest" description="Disordered" evidence="1">
    <location>
        <begin position="463"/>
        <end position="490"/>
    </location>
</feature>
<evidence type="ECO:0000313" key="2">
    <source>
        <dbReference type="EMBL" id="SER15571.1"/>
    </source>
</evidence>
<organism evidence="2 3">
    <name type="scientific">Solimonas aquatica</name>
    <dbReference type="NCBI Taxonomy" id="489703"/>
    <lineage>
        <taxon>Bacteria</taxon>
        <taxon>Pseudomonadati</taxon>
        <taxon>Pseudomonadota</taxon>
        <taxon>Gammaproteobacteria</taxon>
        <taxon>Nevskiales</taxon>
        <taxon>Nevskiaceae</taxon>
        <taxon>Solimonas</taxon>
    </lineage>
</organism>
<dbReference type="InterPro" id="IPR011009">
    <property type="entry name" value="Kinase-like_dom_sf"/>
</dbReference>
<evidence type="ECO:0000256" key="1">
    <source>
        <dbReference type="SAM" id="MobiDB-lite"/>
    </source>
</evidence>
<dbReference type="Pfam" id="PF13671">
    <property type="entry name" value="AAA_33"/>
    <property type="match status" value="1"/>
</dbReference>
<dbReference type="SUPFAM" id="SSF56112">
    <property type="entry name" value="Protein kinase-like (PK-like)"/>
    <property type="match status" value="1"/>
</dbReference>
<gene>
    <name evidence="2" type="ORF">SAMN04488038_11779</name>
</gene>
<name>A0A1H9LVV1_9GAMM</name>
<dbReference type="EMBL" id="FOFS01000017">
    <property type="protein sequence ID" value="SER15571.1"/>
    <property type="molecule type" value="Genomic_DNA"/>
</dbReference>
<dbReference type="STRING" id="489703.SAMN04488038_11779"/>
<dbReference type="AlphaFoldDB" id="A0A1H9LVV1"/>
<accession>A0A1H9LVV1</accession>
<evidence type="ECO:0000313" key="3">
    <source>
        <dbReference type="Proteomes" id="UP000199233"/>
    </source>
</evidence>
<dbReference type="InterPro" id="IPR052732">
    <property type="entry name" value="Cell-binding_unc_protein"/>
</dbReference>